<keyword evidence="4 10" id="KW-0812">Transmembrane</keyword>
<organism evidence="12 13">
    <name type="scientific">Goodea atripinnis</name>
    <dbReference type="NCBI Taxonomy" id="208336"/>
    <lineage>
        <taxon>Eukaryota</taxon>
        <taxon>Metazoa</taxon>
        <taxon>Chordata</taxon>
        <taxon>Craniata</taxon>
        <taxon>Vertebrata</taxon>
        <taxon>Euteleostomi</taxon>
        <taxon>Actinopterygii</taxon>
        <taxon>Neopterygii</taxon>
        <taxon>Teleostei</taxon>
        <taxon>Neoteleostei</taxon>
        <taxon>Acanthomorphata</taxon>
        <taxon>Ovalentaria</taxon>
        <taxon>Atherinomorphae</taxon>
        <taxon>Cyprinodontiformes</taxon>
        <taxon>Goodeidae</taxon>
        <taxon>Goodea</taxon>
    </lineage>
</organism>
<dbReference type="InterPro" id="IPR001717">
    <property type="entry name" value="Anion_exchange"/>
</dbReference>
<evidence type="ECO:0000256" key="9">
    <source>
        <dbReference type="ARBA" id="ARBA00049347"/>
    </source>
</evidence>
<evidence type="ECO:0000313" key="12">
    <source>
        <dbReference type="EMBL" id="MEQ2179308.1"/>
    </source>
</evidence>
<evidence type="ECO:0000256" key="8">
    <source>
        <dbReference type="ARBA" id="ARBA00045591"/>
    </source>
</evidence>
<evidence type="ECO:0000313" key="13">
    <source>
        <dbReference type="Proteomes" id="UP001476798"/>
    </source>
</evidence>
<keyword evidence="3" id="KW-0813">Transport</keyword>
<feature type="domain" description="Bicarbonate transporter-like transmembrane" evidence="11">
    <location>
        <begin position="29"/>
        <end position="94"/>
    </location>
</feature>
<evidence type="ECO:0000256" key="4">
    <source>
        <dbReference type="ARBA" id="ARBA00022692"/>
    </source>
</evidence>
<keyword evidence="13" id="KW-1185">Reference proteome</keyword>
<comment type="caution">
    <text evidence="12">The sequence shown here is derived from an EMBL/GenBank/DDBJ whole genome shotgun (WGS) entry which is preliminary data.</text>
</comment>
<dbReference type="Proteomes" id="UP001476798">
    <property type="component" value="Unassembled WGS sequence"/>
</dbReference>
<feature type="transmembrane region" description="Helical" evidence="10">
    <location>
        <begin position="193"/>
        <end position="214"/>
    </location>
</feature>
<evidence type="ECO:0000256" key="7">
    <source>
        <dbReference type="ARBA" id="ARBA00032371"/>
    </source>
</evidence>
<evidence type="ECO:0000256" key="3">
    <source>
        <dbReference type="ARBA" id="ARBA00022681"/>
    </source>
</evidence>
<feature type="non-terminal residue" evidence="12">
    <location>
        <position position="1"/>
    </location>
</feature>
<protein>
    <recommendedName>
        <fullName evidence="2">Anion exchange protein 3</fullName>
    </recommendedName>
    <alternativeName>
        <fullName evidence="7">Solute carrier family 4 member 3</fullName>
    </alternativeName>
</protein>
<evidence type="ECO:0000256" key="6">
    <source>
        <dbReference type="ARBA" id="ARBA00023136"/>
    </source>
</evidence>
<feature type="domain" description="Bicarbonate transporter-like transmembrane" evidence="11">
    <location>
        <begin position="105"/>
        <end position="297"/>
    </location>
</feature>
<evidence type="ECO:0000256" key="10">
    <source>
        <dbReference type="SAM" id="Phobius"/>
    </source>
</evidence>
<comment type="subcellular location">
    <subcellularLocation>
        <location evidence="1">Membrane</location>
        <topology evidence="1">Multi-pass membrane protein</topology>
    </subcellularLocation>
</comment>
<feature type="transmembrane region" description="Helical" evidence="10">
    <location>
        <begin position="34"/>
        <end position="52"/>
    </location>
</feature>
<dbReference type="EMBL" id="JAHRIO010062479">
    <property type="protein sequence ID" value="MEQ2179308.1"/>
    <property type="molecule type" value="Genomic_DNA"/>
</dbReference>
<comment type="function">
    <text evidence="8">Sodium-independent anion exchanger which mediates the electroneutral exchange of chloride for bicarbonate ions across the cell membrane. May be involved in the regulation of intracellular pH, and the modulation of cardiac action potential.</text>
</comment>
<evidence type="ECO:0000256" key="5">
    <source>
        <dbReference type="ARBA" id="ARBA00022989"/>
    </source>
</evidence>
<dbReference type="InterPro" id="IPR011531">
    <property type="entry name" value="HCO3_transpt-like_TM_dom"/>
</dbReference>
<keyword evidence="3" id="KW-0406">Ion transport</keyword>
<keyword evidence="6 10" id="KW-0472">Membrane</keyword>
<comment type="catalytic activity">
    <reaction evidence="9">
        <text>hydrogencarbonate(in) + chloride(out) = hydrogencarbonate(out) + chloride(in)</text>
        <dbReference type="Rhea" id="RHEA:72363"/>
        <dbReference type="ChEBI" id="CHEBI:17544"/>
        <dbReference type="ChEBI" id="CHEBI:17996"/>
    </reaction>
</comment>
<evidence type="ECO:0000259" key="11">
    <source>
        <dbReference type="Pfam" id="PF00955"/>
    </source>
</evidence>
<dbReference type="PANTHER" id="PTHR11453">
    <property type="entry name" value="ANION EXCHANGE PROTEIN"/>
    <property type="match status" value="1"/>
</dbReference>
<dbReference type="Pfam" id="PF00955">
    <property type="entry name" value="HCO3_cotransp"/>
    <property type="match status" value="2"/>
</dbReference>
<gene>
    <name evidence="12" type="ORF">GOODEAATRI_023410</name>
</gene>
<feature type="transmembrane region" description="Helical" evidence="10">
    <location>
        <begin position="120"/>
        <end position="142"/>
    </location>
</feature>
<keyword evidence="3" id="KW-0039">Anion exchange</keyword>
<dbReference type="PRINTS" id="PR00165">
    <property type="entry name" value="ANIONEXCHNGR"/>
</dbReference>
<evidence type="ECO:0000256" key="2">
    <source>
        <dbReference type="ARBA" id="ARBA00021515"/>
    </source>
</evidence>
<name>A0ABV0P794_9TELE</name>
<sequence length="345" mass="38668">VFKEHPLMTVYPSDSTIDGGIQSFDGPVLNQPNTALLSLVLMIGTFFVAFFLRKFRNSRFLGGKARRIIGDFGIPISILLSVLVDISIPDTYTQVSSLFLNPLRLIVSKKERRLIKGSGFHLDLLLIVVLGAICPLFGLPWLTAATVRSVTHVNALTVMSKATAPGEKPMIQEDLIPHCSSGMSIVMTDVLRHIPLAVLFGIFLYMGVTSLTGIQLYERITLMVTPAKHHPDHIYVTKVRTWRMNMFTIIQLACIVTLWVVKSTVASLAFPFILIMTVPLRRLILSRIFEERELQAVRLGSAGIPGVFGTRPRSSCPSVYLFYSNFNTRLMLYSNRQFPVYEDYV</sequence>
<evidence type="ECO:0000256" key="1">
    <source>
        <dbReference type="ARBA" id="ARBA00004141"/>
    </source>
</evidence>
<dbReference type="InterPro" id="IPR003020">
    <property type="entry name" value="HCO3_transpt_euk"/>
</dbReference>
<reference evidence="12 13" key="1">
    <citation type="submission" date="2021-06" db="EMBL/GenBank/DDBJ databases">
        <authorList>
            <person name="Palmer J.M."/>
        </authorList>
    </citation>
    <scope>NUCLEOTIDE SEQUENCE [LARGE SCALE GENOMIC DNA]</scope>
    <source>
        <strain evidence="12 13">GA_2019</strain>
        <tissue evidence="12">Muscle</tissue>
    </source>
</reference>
<proteinExistence type="predicted"/>
<accession>A0ABV0P794</accession>
<dbReference type="PANTHER" id="PTHR11453:SF15">
    <property type="entry name" value="ANION EXCHANGE PROTEIN 3"/>
    <property type="match status" value="1"/>
</dbReference>
<keyword evidence="5 10" id="KW-1133">Transmembrane helix</keyword>